<dbReference type="GO" id="GO:0003723">
    <property type="term" value="F:RNA binding"/>
    <property type="evidence" value="ECO:0007669"/>
    <property type="project" value="UniProtKB-UniRule"/>
</dbReference>
<dbReference type="PROSITE" id="PS51327">
    <property type="entry name" value="DICER_DSRBF"/>
    <property type="match status" value="1"/>
</dbReference>
<feature type="domain" description="Helicase ATP-binding" evidence="9">
    <location>
        <begin position="16"/>
        <end position="187"/>
    </location>
</feature>
<dbReference type="SUPFAM" id="SSF52540">
    <property type="entry name" value="P-loop containing nucleoside triphosphate hydrolases"/>
    <property type="match status" value="1"/>
</dbReference>
<dbReference type="Pfam" id="PF00270">
    <property type="entry name" value="DEAD"/>
    <property type="match status" value="1"/>
</dbReference>
<feature type="domain" description="Dicer dsRNA-binding fold" evidence="11">
    <location>
        <begin position="518"/>
        <end position="608"/>
    </location>
</feature>
<dbReference type="Gene3D" id="3.40.50.300">
    <property type="entry name" value="P-loop containing nucleotide triphosphate hydrolases"/>
    <property type="match status" value="2"/>
</dbReference>
<evidence type="ECO:0000256" key="7">
    <source>
        <dbReference type="SAM" id="Phobius"/>
    </source>
</evidence>
<evidence type="ECO:0000256" key="4">
    <source>
        <dbReference type="ARBA" id="ARBA00022806"/>
    </source>
</evidence>
<keyword evidence="3" id="KW-0378">Hydrolase</keyword>
<evidence type="ECO:0000259" key="10">
    <source>
        <dbReference type="PROSITE" id="PS51194"/>
    </source>
</evidence>
<dbReference type="PANTHER" id="PTHR14950:SF37">
    <property type="entry name" value="ENDORIBONUCLEASE DICER"/>
    <property type="match status" value="1"/>
</dbReference>
<keyword evidence="2" id="KW-0547">Nucleotide-binding</keyword>
<accession>A0AAD7GMY1</accession>
<dbReference type="PANTHER" id="PTHR14950">
    <property type="entry name" value="DICER-RELATED"/>
    <property type="match status" value="1"/>
</dbReference>
<dbReference type="PROSITE" id="PS51192">
    <property type="entry name" value="HELICASE_ATP_BIND_1"/>
    <property type="match status" value="1"/>
</dbReference>
<dbReference type="GO" id="GO:0005524">
    <property type="term" value="F:ATP binding"/>
    <property type="evidence" value="ECO:0007669"/>
    <property type="project" value="UniProtKB-KW"/>
</dbReference>
<dbReference type="GO" id="GO:0004525">
    <property type="term" value="F:ribonuclease III activity"/>
    <property type="evidence" value="ECO:0007669"/>
    <property type="project" value="InterPro"/>
</dbReference>
<dbReference type="InterPro" id="IPR001650">
    <property type="entry name" value="Helicase_C-like"/>
</dbReference>
<dbReference type="PROSITE" id="PS50142">
    <property type="entry name" value="RNASE_3_2"/>
    <property type="match status" value="2"/>
</dbReference>
<evidence type="ECO:0000259" key="11">
    <source>
        <dbReference type="PROSITE" id="PS51327"/>
    </source>
</evidence>
<dbReference type="Pfam" id="PF00636">
    <property type="entry name" value="Ribonuclease_3"/>
    <property type="match status" value="1"/>
</dbReference>
<dbReference type="Pfam" id="PF03368">
    <property type="entry name" value="Dicer_dimer"/>
    <property type="match status" value="1"/>
</dbReference>
<dbReference type="PROSITE" id="PS51194">
    <property type="entry name" value="HELICASE_CTER"/>
    <property type="match status" value="1"/>
</dbReference>
<dbReference type="SMART" id="SM00490">
    <property type="entry name" value="HELICc"/>
    <property type="match status" value="1"/>
</dbReference>
<keyword evidence="4" id="KW-0347">Helicase</keyword>
<evidence type="ECO:0000256" key="3">
    <source>
        <dbReference type="ARBA" id="ARBA00022801"/>
    </source>
</evidence>
<feature type="transmembrane region" description="Helical" evidence="7">
    <location>
        <begin position="1262"/>
        <end position="1287"/>
    </location>
</feature>
<keyword evidence="13" id="KW-1185">Reference proteome</keyword>
<evidence type="ECO:0000259" key="8">
    <source>
        <dbReference type="PROSITE" id="PS50142"/>
    </source>
</evidence>
<evidence type="ECO:0000256" key="1">
    <source>
        <dbReference type="ARBA" id="ARBA00022737"/>
    </source>
</evidence>
<dbReference type="CDD" id="cd18034">
    <property type="entry name" value="DEXHc_dicer"/>
    <property type="match status" value="1"/>
</dbReference>
<keyword evidence="7" id="KW-0812">Transmembrane</keyword>
<evidence type="ECO:0000313" key="12">
    <source>
        <dbReference type="EMBL" id="KAJ7702228.1"/>
    </source>
</evidence>
<evidence type="ECO:0000313" key="13">
    <source>
        <dbReference type="Proteomes" id="UP001221757"/>
    </source>
</evidence>
<evidence type="ECO:0000256" key="6">
    <source>
        <dbReference type="PROSITE-ProRule" id="PRU00657"/>
    </source>
</evidence>
<dbReference type="SMART" id="SM00487">
    <property type="entry name" value="DEXDc"/>
    <property type="match status" value="1"/>
</dbReference>
<dbReference type="SMART" id="SM00535">
    <property type="entry name" value="RIBOc"/>
    <property type="match status" value="2"/>
</dbReference>
<evidence type="ECO:0000256" key="5">
    <source>
        <dbReference type="ARBA" id="ARBA00022840"/>
    </source>
</evidence>
<dbReference type="EMBL" id="JARKIE010000015">
    <property type="protein sequence ID" value="KAJ7702228.1"/>
    <property type="molecule type" value="Genomic_DNA"/>
</dbReference>
<dbReference type="GO" id="GO:0004386">
    <property type="term" value="F:helicase activity"/>
    <property type="evidence" value="ECO:0007669"/>
    <property type="project" value="UniProtKB-KW"/>
</dbReference>
<organism evidence="12 13">
    <name type="scientific">Mycena rosella</name>
    <name type="common">Pink bonnet</name>
    <name type="synonym">Agaricus rosellus</name>
    <dbReference type="NCBI Taxonomy" id="1033263"/>
    <lineage>
        <taxon>Eukaryota</taxon>
        <taxon>Fungi</taxon>
        <taxon>Dikarya</taxon>
        <taxon>Basidiomycota</taxon>
        <taxon>Agaricomycotina</taxon>
        <taxon>Agaricomycetes</taxon>
        <taxon>Agaricomycetidae</taxon>
        <taxon>Agaricales</taxon>
        <taxon>Marasmiineae</taxon>
        <taxon>Mycenaceae</taxon>
        <taxon>Mycena</taxon>
    </lineage>
</organism>
<dbReference type="InterPro" id="IPR014001">
    <property type="entry name" value="Helicase_ATP-bd"/>
</dbReference>
<dbReference type="InterPro" id="IPR011545">
    <property type="entry name" value="DEAD/DEAH_box_helicase_dom"/>
</dbReference>
<dbReference type="Pfam" id="PF00271">
    <property type="entry name" value="Helicase_C"/>
    <property type="match status" value="1"/>
</dbReference>
<protein>
    <recommendedName>
        <fullName evidence="14">Dicer-like protein 1</fullName>
    </recommendedName>
</protein>
<keyword evidence="5" id="KW-0067">ATP-binding</keyword>
<dbReference type="SUPFAM" id="SSF69065">
    <property type="entry name" value="RNase III domain-like"/>
    <property type="match status" value="2"/>
</dbReference>
<dbReference type="CDD" id="cd00593">
    <property type="entry name" value="RIBOc"/>
    <property type="match status" value="2"/>
</dbReference>
<dbReference type="InterPro" id="IPR038248">
    <property type="entry name" value="Dicer_dimer_sf"/>
</dbReference>
<dbReference type="Pfam" id="PF14622">
    <property type="entry name" value="Ribonucleas_3_3"/>
    <property type="match status" value="1"/>
</dbReference>
<dbReference type="GO" id="GO:0030422">
    <property type="term" value="P:siRNA processing"/>
    <property type="evidence" value="ECO:0007669"/>
    <property type="project" value="TreeGrafter"/>
</dbReference>
<feature type="domain" description="RNase III" evidence="8">
    <location>
        <begin position="1060"/>
        <end position="1209"/>
    </location>
</feature>
<dbReference type="Gene3D" id="3.30.160.380">
    <property type="entry name" value="Dicer dimerisation domain"/>
    <property type="match status" value="1"/>
</dbReference>
<comment type="caution">
    <text evidence="12">The sequence shown here is derived from an EMBL/GenBank/DDBJ whole genome shotgun (WGS) entry which is preliminary data.</text>
</comment>
<proteinExistence type="inferred from homology"/>
<dbReference type="Gene3D" id="1.10.1520.10">
    <property type="entry name" value="Ribonuclease III domain"/>
    <property type="match status" value="2"/>
</dbReference>
<dbReference type="InterPro" id="IPR005034">
    <property type="entry name" value="Dicer_dimerisation"/>
</dbReference>
<evidence type="ECO:0008006" key="14">
    <source>
        <dbReference type="Google" id="ProtNLM"/>
    </source>
</evidence>
<keyword evidence="1" id="KW-0677">Repeat</keyword>
<dbReference type="PROSITE" id="PS00517">
    <property type="entry name" value="RNASE_3_1"/>
    <property type="match status" value="1"/>
</dbReference>
<name>A0AAD7GMY1_MYCRO</name>
<dbReference type="GO" id="GO:0005737">
    <property type="term" value="C:cytoplasm"/>
    <property type="evidence" value="ECO:0007669"/>
    <property type="project" value="TreeGrafter"/>
</dbReference>
<feature type="domain" description="Helicase C-terminal" evidence="10">
    <location>
        <begin position="329"/>
        <end position="494"/>
    </location>
</feature>
<keyword evidence="7" id="KW-0472">Membrane</keyword>
<feature type="domain" description="RNase III" evidence="8">
    <location>
        <begin position="882"/>
        <end position="1023"/>
    </location>
</feature>
<dbReference type="Proteomes" id="UP001221757">
    <property type="component" value="Unassembled WGS sequence"/>
</dbReference>
<gene>
    <name evidence="12" type="ORF">B0H17DRAFT_1167119</name>
</gene>
<comment type="similarity">
    <text evidence="6">Belongs to the helicase family. Dicer subfamily.</text>
</comment>
<keyword evidence="7" id="KW-1133">Transmembrane helix</keyword>
<dbReference type="GO" id="GO:0005634">
    <property type="term" value="C:nucleus"/>
    <property type="evidence" value="ECO:0007669"/>
    <property type="project" value="TreeGrafter"/>
</dbReference>
<evidence type="ECO:0000256" key="2">
    <source>
        <dbReference type="ARBA" id="ARBA00022741"/>
    </source>
</evidence>
<dbReference type="InterPro" id="IPR036389">
    <property type="entry name" value="RNase_III_sf"/>
</dbReference>
<evidence type="ECO:0000259" key="9">
    <source>
        <dbReference type="PROSITE" id="PS51192"/>
    </source>
</evidence>
<dbReference type="InterPro" id="IPR000999">
    <property type="entry name" value="RNase_III_dom"/>
</dbReference>
<dbReference type="InterPro" id="IPR027417">
    <property type="entry name" value="P-loop_NTPase"/>
</dbReference>
<reference evidence="12" key="1">
    <citation type="submission" date="2023-03" db="EMBL/GenBank/DDBJ databases">
        <title>Massive genome expansion in bonnet fungi (Mycena s.s.) driven by repeated elements and novel gene families across ecological guilds.</title>
        <authorList>
            <consortium name="Lawrence Berkeley National Laboratory"/>
            <person name="Harder C.B."/>
            <person name="Miyauchi S."/>
            <person name="Viragh M."/>
            <person name="Kuo A."/>
            <person name="Thoen E."/>
            <person name="Andreopoulos B."/>
            <person name="Lu D."/>
            <person name="Skrede I."/>
            <person name="Drula E."/>
            <person name="Henrissat B."/>
            <person name="Morin E."/>
            <person name="Kohler A."/>
            <person name="Barry K."/>
            <person name="LaButti K."/>
            <person name="Morin E."/>
            <person name="Salamov A."/>
            <person name="Lipzen A."/>
            <person name="Mereny Z."/>
            <person name="Hegedus B."/>
            <person name="Baldrian P."/>
            <person name="Stursova M."/>
            <person name="Weitz H."/>
            <person name="Taylor A."/>
            <person name="Grigoriev I.V."/>
            <person name="Nagy L.G."/>
            <person name="Martin F."/>
            <person name="Kauserud H."/>
        </authorList>
    </citation>
    <scope>NUCLEOTIDE SEQUENCE</scope>
    <source>
        <strain evidence="12">CBHHK067</strain>
    </source>
</reference>
<keyword evidence="6" id="KW-0694">RNA-binding</keyword>
<sequence length="1318" mass="146612">MDIAADHLPRQYQEEVFELAQKQNVIAALDTGAGKTFISLLLLKWVAVQPSSKVVFLVPKVALVEQQGRFIASNSALRVLKLHGALDIDLTNRQAWRDRFEHHDVFMMTPQIFLDLITHSLWRIDKVALLIFDECHHTRKNHPYNWIMREYFEVPPSSRPKVFGMTASPVWNVKDAAGSLATLEANLDCKVIAVRNHVEELATHVHKVSESIKQYPSPPPEYDFPSPTLWMCLSIFKTTFDDLKIGWDDIERRYTITLSNLGPYCASLYLHLEIGHRVSQTINEGTFNPLAHSLSAEVQEIQDILAGYDHFFTGSLPVSLDWCSPKIGALVEILLAHGKSSTFQGIIFVEQRQVAVCLAKVLPCIPALSGFVRCGELVGSGDGVSKNVPSTVQAFREGSINLVIATAVAEEGLDFPACDLVIRLDALQHMIGYVQSRGRARSKASAFIIMVEENDEAQLLKYKAFLEKEPELKAIYQADRMNVEEDLDSEEDINPTDVAQRERYVVASTGAVLTYDSAINLLCRLCDSLPRDAFTLPHVPKYSGDFQATIQLPSCLPLQHQDLRYQGPPRCSKKEAKRAVAFMAVKRLHELGVFDEYLLPVSGPLTKGREDNDGVPLLDVDGTPEIMQVSVKDPWIANWDKPLWIHAVFIDDRRVAGLVTGTDLFPVELDVGGQVVCTSSGERVRFDEDWHEELAQRELMHRFTKEGIWYRITRTLIEHPLNLYLVPLADTGQPNFVAIHHLLAFPRGEWNWTGIGEADYGHLMVVNVNLVGHVYLLKKIHDDLSPSSVPPEGSPEAASASYYDFWVHKWTGKPGSRKRPPPIPRSGPLLELSPFPRVGVNSTSSSHVLFPQGCCRWIKMSEDVRGAFHILPALQRRITDVYRARRARLSLSLPVISDGILVEALTLPCSSAGYSNQLLETLGDGVLQLCTTVHLFNAYPNRHEGQLSILRKNGVCNRFLLSRGKELGLEAFLISETNGLNAWQAGIQSPKSRPRRCVSREFPRRSLQDCMEAILGASFVTGGIEMALHTGRALALDFGGPAPWGIRYPAREPSPVSSMFSALEESLGYSFRDGKLLVEALTHESFDNQITSSYQRLEFLGDAVLDLVVIDYMYRKFDQAGTTSDQLAWPRTRAICAPALAFVGVQRLGLHQLLLVNNVELSMAVAKSVPLLQACSGEEIVQGGWRYGPPKVLSDVFESVVGAVLVDSNYDYERTASVVEFVMQDVLEALGPCLRRDPISELFTWAQGAGCISPKHILFRKLAAGIITVVHGVVVAGPIISASALVAKNLAAESAMSVLMDPRHENRLSRLCDCRRPV</sequence>